<feature type="transmembrane region" description="Helical" evidence="12">
    <location>
        <begin position="171"/>
        <end position="193"/>
    </location>
</feature>
<dbReference type="AlphaFoldDB" id="A0A1X9MEY8"/>
<evidence type="ECO:0000256" key="8">
    <source>
        <dbReference type="ARBA" id="ARBA00022777"/>
    </source>
</evidence>
<dbReference type="FunFam" id="1.10.287.130:FF:000001">
    <property type="entry name" value="Two-component sensor histidine kinase"/>
    <property type="match status" value="1"/>
</dbReference>
<dbReference type="InterPro" id="IPR050351">
    <property type="entry name" value="BphY/WalK/GraS-like"/>
</dbReference>
<dbReference type="Gene3D" id="6.10.340.10">
    <property type="match status" value="1"/>
</dbReference>
<dbReference type="GO" id="GO:0000155">
    <property type="term" value="F:phosphorelay sensor kinase activity"/>
    <property type="evidence" value="ECO:0007669"/>
    <property type="project" value="InterPro"/>
</dbReference>
<proteinExistence type="predicted"/>
<name>A0A1X9MEY8_9BACI</name>
<evidence type="ECO:0000259" key="13">
    <source>
        <dbReference type="PROSITE" id="PS50109"/>
    </source>
</evidence>
<dbReference type="Gene3D" id="3.30.565.10">
    <property type="entry name" value="Histidine kinase-like ATPase, C-terminal domain"/>
    <property type="match status" value="1"/>
</dbReference>
<dbReference type="InterPro" id="IPR005467">
    <property type="entry name" value="His_kinase_dom"/>
</dbReference>
<dbReference type="Pfam" id="PF00512">
    <property type="entry name" value="HisKA"/>
    <property type="match status" value="1"/>
</dbReference>
<keyword evidence="8" id="KW-0418">Kinase</keyword>
<dbReference type="STRING" id="199441.BkAM31D_20360"/>
<dbReference type="CDD" id="cd06225">
    <property type="entry name" value="HAMP"/>
    <property type="match status" value="1"/>
</dbReference>
<dbReference type="GO" id="GO:0030295">
    <property type="term" value="F:protein kinase activator activity"/>
    <property type="evidence" value="ECO:0007669"/>
    <property type="project" value="TreeGrafter"/>
</dbReference>
<dbReference type="EC" id="2.7.13.3" evidence="3"/>
<protein>
    <recommendedName>
        <fullName evidence="3">histidine kinase</fullName>
        <ecNumber evidence="3">2.7.13.3</ecNumber>
    </recommendedName>
</protein>
<dbReference type="Gene3D" id="1.10.287.130">
    <property type="match status" value="1"/>
</dbReference>
<dbReference type="GO" id="GO:0005524">
    <property type="term" value="F:ATP binding"/>
    <property type="evidence" value="ECO:0007669"/>
    <property type="project" value="UniProtKB-KW"/>
</dbReference>
<evidence type="ECO:0000256" key="4">
    <source>
        <dbReference type="ARBA" id="ARBA00022475"/>
    </source>
</evidence>
<evidence type="ECO:0000313" key="15">
    <source>
        <dbReference type="EMBL" id="ARK32007.1"/>
    </source>
</evidence>
<dbReference type="PRINTS" id="PR00344">
    <property type="entry name" value="BCTRLSENSOR"/>
</dbReference>
<evidence type="ECO:0000256" key="12">
    <source>
        <dbReference type="SAM" id="Phobius"/>
    </source>
</evidence>
<feature type="domain" description="Histidine kinase" evidence="13">
    <location>
        <begin position="255"/>
        <end position="471"/>
    </location>
</feature>
<evidence type="ECO:0000256" key="6">
    <source>
        <dbReference type="ARBA" id="ARBA00022679"/>
    </source>
</evidence>
<dbReference type="InterPro" id="IPR003660">
    <property type="entry name" value="HAMP_dom"/>
</dbReference>
<evidence type="ECO:0000313" key="16">
    <source>
        <dbReference type="Proteomes" id="UP000193006"/>
    </source>
</evidence>
<evidence type="ECO:0000256" key="9">
    <source>
        <dbReference type="ARBA" id="ARBA00022840"/>
    </source>
</evidence>
<sequence>MKNVLTDNGNGIFIKLFLTYLLILFLSFFLFSSIFLYLFHLNLYDDYDETFSHYQEQLQEQLRLAEESEWENELFLSALRLSLTQEKSSIFIYDESGQLLLEPEKPEVPEVTLDEGIIQSVLKGEQFAEGSRIDRHFVYAISKPIHLSLEHEKEYAMVMFFYELDHQYKQVLFMIFFTFSITISCSALILFVISRKITAPLRDMNRVALQLAKGEFSQKVSVTSKDEIGQLGQTFNYMAKELEGLEQMRRDFISSVSHDLRSPLTSIKGFLVALLDGTIPNERKPHYYTIMKSETERLIKLVNDLLEMSQLESGHITLKRSTYNISEQIRLLIAKLEPQVIKHNVEVELLSPENDVSVFADANRIEQVMMNLIENAIHFSHPASKVIVRLKQVDQNLMISIEDCGEGIKPEELPLIWERFFKSDQARTKKVGTGIGLAIVKTIIDLHETTIDVKSTLGEGSVFTFTLPMSRQ</sequence>
<evidence type="ECO:0000256" key="3">
    <source>
        <dbReference type="ARBA" id="ARBA00012438"/>
    </source>
</evidence>
<keyword evidence="5" id="KW-0597">Phosphoprotein</keyword>
<dbReference type="GO" id="GO:0005886">
    <property type="term" value="C:plasma membrane"/>
    <property type="evidence" value="ECO:0007669"/>
    <property type="project" value="UniProtKB-SubCell"/>
</dbReference>
<keyword evidence="16" id="KW-1185">Reference proteome</keyword>
<evidence type="ECO:0000259" key="14">
    <source>
        <dbReference type="PROSITE" id="PS50885"/>
    </source>
</evidence>
<keyword evidence="12" id="KW-0812">Transmembrane</keyword>
<dbReference type="SMART" id="SM00304">
    <property type="entry name" value="HAMP"/>
    <property type="match status" value="1"/>
</dbReference>
<dbReference type="RefSeq" id="WP_066156692.1">
    <property type="nucleotide sequence ID" value="NZ_CP020814.1"/>
</dbReference>
<keyword evidence="11 12" id="KW-0472">Membrane</keyword>
<dbReference type="Pfam" id="PF02518">
    <property type="entry name" value="HATPase_c"/>
    <property type="match status" value="1"/>
</dbReference>
<dbReference type="SUPFAM" id="SSF55874">
    <property type="entry name" value="ATPase domain of HSP90 chaperone/DNA topoisomerase II/histidine kinase"/>
    <property type="match status" value="1"/>
</dbReference>
<evidence type="ECO:0000256" key="11">
    <source>
        <dbReference type="ARBA" id="ARBA00023136"/>
    </source>
</evidence>
<keyword evidence="12" id="KW-1133">Transmembrane helix</keyword>
<dbReference type="SMART" id="SM00388">
    <property type="entry name" value="HisKA"/>
    <property type="match status" value="1"/>
</dbReference>
<dbReference type="PANTHER" id="PTHR42878">
    <property type="entry name" value="TWO-COMPONENT HISTIDINE KINASE"/>
    <property type="match status" value="1"/>
</dbReference>
<feature type="transmembrane region" description="Helical" evidence="12">
    <location>
        <begin position="12"/>
        <end position="39"/>
    </location>
</feature>
<comment type="subcellular location">
    <subcellularLocation>
        <location evidence="2">Cell membrane</location>
        <topology evidence="2">Multi-pass membrane protein</topology>
    </subcellularLocation>
</comment>
<evidence type="ECO:0000256" key="7">
    <source>
        <dbReference type="ARBA" id="ARBA00022741"/>
    </source>
</evidence>
<evidence type="ECO:0000256" key="2">
    <source>
        <dbReference type="ARBA" id="ARBA00004651"/>
    </source>
</evidence>
<dbReference type="InterPro" id="IPR036097">
    <property type="entry name" value="HisK_dim/P_sf"/>
</dbReference>
<dbReference type="SUPFAM" id="SSF47384">
    <property type="entry name" value="Homodimeric domain of signal transducing histidine kinase"/>
    <property type="match status" value="1"/>
</dbReference>
<dbReference type="GO" id="GO:0000156">
    <property type="term" value="F:phosphorelay response regulator activity"/>
    <property type="evidence" value="ECO:0007669"/>
    <property type="project" value="TreeGrafter"/>
</dbReference>
<keyword evidence="7" id="KW-0547">Nucleotide-binding</keyword>
<keyword evidence="10" id="KW-0902">Two-component regulatory system</keyword>
<dbReference type="Pfam" id="PF00672">
    <property type="entry name" value="HAMP"/>
    <property type="match status" value="1"/>
</dbReference>
<dbReference type="PROSITE" id="PS50885">
    <property type="entry name" value="HAMP"/>
    <property type="match status" value="1"/>
</dbReference>
<evidence type="ECO:0000256" key="10">
    <source>
        <dbReference type="ARBA" id="ARBA00023012"/>
    </source>
</evidence>
<feature type="domain" description="HAMP" evidence="14">
    <location>
        <begin position="195"/>
        <end position="247"/>
    </location>
</feature>
<gene>
    <name evidence="15" type="primary">phoR_3</name>
    <name evidence="15" type="ORF">BkAM31D_20360</name>
</gene>
<accession>A0A1X9MEY8</accession>
<dbReference type="FunFam" id="3.30.565.10:FF:000006">
    <property type="entry name" value="Sensor histidine kinase WalK"/>
    <property type="match status" value="1"/>
</dbReference>
<reference evidence="15 16" key="1">
    <citation type="submission" date="2017-04" db="EMBL/GenBank/DDBJ databases">
        <title>Bacillus krulwichiae AM31D Genome sequencing and assembly.</title>
        <authorList>
            <person name="Krulwich T.A."/>
            <person name="Anastor L."/>
            <person name="Ehrlich R."/>
            <person name="Ehrlich G.D."/>
            <person name="Janto B."/>
        </authorList>
    </citation>
    <scope>NUCLEOTIDE SEQUENCE [LARGE SCALE GENOMIC DNA]</scope>
    <source>
        <strain evidence="15 16">AM31D</strain>
    </source>
</reference>
<dbReference type="CDD" id="cd00075">
    <property type="entry name" value="HATPase"/>
    <property type="match status" value="1"/>
</dbReference>
<dbReference type="InterPro" id="IPR036890">
    <property type="entry name" value="HATPase_C_sf"/>
</dbReference>
<dbReference type="PANTHER" id="PTHR42878:SF7">
    <property type="entry name" value="SENSOR HISTIDINE KINASE GLRK"/>
    <property type="match status" value="1"/>
</dbReference>
<dbReference type="GO" id="GO:0007234">
    <property type="term" value="P:osmosensory signaling via phosphorelay pathway"/>
    <property type="evidence" value="ECO:0007669"/>
    <property type="project" value="TreeGrafter"/>
</dbReference>
<dbReference type="KEGG" id="bkw:BkAM31D_20360"/>
<dbReference type="PROSITE" id="PS50109">
    <property type="entry name" value="HIS_KIN"/>
    <property type="match status" value="1"/>
</dbReference>
<keyword evidence="6 15" id="KW-0808">Transferase</keyword>
<evidence type="ECO:0000256" key="5">
    <source>
        <dbReference type="ARBA" id="ARBA00022553"/>
    </source>
</evidence>
<dbReference type="EMBL" id="CP020814">
    <property type="protein sequence ID" value="ARK32007.1"/>
    <property type="molecule type" value="Genomic_DNA"/>
</dbReference>
<dbReference type="CDD" id="cd00082">
    <property type="entry name" value="HisKA"/>
    <property type="match status" value="1"/>
</dbReference>
<comment type="catalytic activity">
    <reaction evidence="1">
        <text>ATP + protein L-histidine = ADP + protein N-phospho-L-histidine.</text>
        <dbReference type="EC" id="2.7.13.3"/>
    </reaction>
</comment>
<dbReference type="InterPro" id="IPR003661">
    <property type="entry name" value="HisK_dim/P_dom"/>
</dbReference>
<dbReference type="InterPro" id="IPR003594">
    <property type="entry name" value="HATPase_dom"/>
</dbReference>
<keyword evidence="4" id="KW-1003">Cell membrane</keyword>
<dbReference type="Proteomes" id="UP000193006">
    <property type="component" value="Chromosome"/>
</dbReference>
<dbReference type="SMART" id="SM00387">
    <property type="entry name" value="HATPase_c"/>
    <property type="match status" value="1"/>
</dbReference>
<dbReference type="InterPro" id="IPR004358">
    <property type="entry name" value="Sig_transdc_His_kin-like_C"/>
</dbReference>
<organism evidence="15 16">
    <name type="scientific">Halalkalibacter krulwichiae</name>
    <dbReference type="NCBI Taxonomy" id="199441"/>
    <lineage>
        <taxon>Bacteria</taxon>
        <taxon>Bacillati</taxon>
        <taxon>Bacillota</taxon>
        <taxon>Bacilli</taxon>
        <taxon>Bacillales</taxon>
        <taxon>Bacillaceae</taxon>
        <taxon>Halalkalibacter</taxon>
    </lineage>
</organism>
<evidence type="ECO:0000256" key="1">
    <source>
        <dbReference type="ARBA" id="ARBA00000085"/>
    </source>
</evidence>
<keyword evidence="9" id="KW-0067">ATP-binding</keyword>
<dbReference type="SUPFAM" id="SSF158472">
    <property type="entry name" value="HAMP domain-like"/>
    <property type="match status" value="1"/>
</dbReference>